<dbReference type="EMBL" id="CM042041">
    <property type="protein sequence ID" value="KAI3711861.1"/>
    <property type="molecule type" value="Genomic_DNA"/>
</dbReference>
<evidence type="ECO:0000313" key="1">
    <source>
        <dbReference type="EMBL" id="KAI3711861.1"/>
    </source>
</evidence>
<proteinExistence type="predicted"/>
<protein>
    <submittedName>
        <fullName evidence="1">Uncharacterized protein</fullName>
    </submittedName>
</protein>
<reference evidence="2" key="1">
    <citation type="journal article" date="2022" name="Mol. Ecol. Resour.">
        <title>The genomes of chicory, endive, great burdock and yacon provide insights into Asteraceae palaeo-polyploidization history and plant inulin production.</title>
        <authorList>
            <person name="Fan W."/>
            <person name="Wang S."/>
            <person name="Wang H."/>
            <person name="Wang A."/>
            <person name="Jiang F."/>
            <person name="Liu H."/>
            <person name="Zhao H."/>
            <person name="Xu D."/>
            <person name="Zhang Y."/>
        </authorList>
    </citation>
    <scope>NUCLEOTIDE SEQUENCE [LARGE SCALE GENOMIC DNA]</scope>
    <source>
        <strain evidence="2">cv. Yunnan</strain>
    </source>
</reference>
<sequence>MFCLVSSWKFVVVHMNHESCKLWLPRWTMEKMERLLYEASLEGNLNMLLMLLQEDPLILDRVTLDRHGDTPLHIASMLGHVNFVKEVIARKPHLTMECDSQKRLPLHIASVKGHIEIVKLLLSANPETCLASDRDGRNPLHLAAVKGRCEVVKELGLAQPHAARAMVQQETILHLCVKHNQLEVLKLLIETMSDHEFINTKDADGNTILHLAVSDKQIETINFLLFNTTIEVNATNINGETLMDILAQGPRDVKDQQIIQALTRAGVVEDENESLFGQMPQNCISKMTFGDLEYYKKLNLEKDLKNNGDWLDKKRNALMVVASLIATMAFQAGTNPPSGVWQDDSTNDPLHKAGYAVMALNHPNLYHIFLASNTVGFVSTLSIILLLISGLPFVKHHVFVWGLMVTMWIATVSMSLAYMVSIWVLTPKPGSLIMNVVFGIVLIWYGLTTVLVVGHSTIRLTKNIFQKLRFSRRRPS</sequence>
<keyword evidence="2" id="KW-1185">Reference proteome</keyword>
<reference evidence="1 2" key="2">
    <citation type="journal article" date="2022" name="Mol. Ecol. Resour.">
        <title>The genomes of chicory, endive, great burdock and yacon provide insights into Asteraceae paleo-polyploidization history and plant inulin production.</title>
        <authorList>
            <person name="Fan W."/>
            <person name="Wang S."/>
            <person name="Wang H."/>
            <person name="Wang A."/>
            <person name="Jiang F."/>
            <person name="Liu H."/>
            <person name="Zhao H."/>
            <person name="Xu D."/>
            <person name="Zhang Y."/>
        </authorList>
    </citation>
    <scope>NUCLEOTIDE SEQUENCE [LARGE SCALE GENOMIC DNA]</scope>
    <source>
        <strain evidence="2">cv. Yunnan</strain>
        <tissue evidence="1">Leaves</tissue>
    </source>
</reference>
<name>A0ACB9APH9_9ASTR</name>
<comment type="caution">
    <text evidence="1">The sequence shown here is derived from an EMBL/GenBank/DDBJ whole genome shotgun (WGS) entry which is preliminary data.</text>
</comment>
<gene>
    <name evidence="1" type="ORF">L1987_70410</name>
</gene>
<dbReference type="Proteomes" id="UP001056120">
    <property type="component" value="Linkage Group LG24"/>
</dbReference>
<organism evidence="1 2">
    <name type="scientific">Smallanthus sonchifolius</name>
    <dbReference type="NCBI Taxonomy" id="185202"/>
    <lineage>
        <taxon>Eukaryota</taxon>
        <taxon>Viridiplantae</taxon>
        <taxon>Streptophyta</taxon>
        <taxon>Embryophyta</taxon>
        <taxon>Tracheophyta</taxon>
        <taxon>Spermatophyta</taxon>
        <taxon>Magnoliopsida</taxon>
        <taxon>eudicotyledons</taxon>
        <taxon>Gunneridae</taxon>
        <taxon>Pentapetalae</taxon>
        <taxon>asterids</taxon>
        <taxon>campanulids</taxon>
        <taxon>Asterales</taxon>
        <taxon>Asteraceae</taxon>
        <taxon>Asteroideae</taxon>
        <taxon>Heliantheae alliance</taxon>
        <taxon>Millerieae</taxon>
        <taxon>Smallanthus</taxon>
    </lineage>
</organism>
<accession>A0ACB9APH9</accession>
<evidence type="ECO:0000313" key="2">
    <source>
        <dbReference type="Proteomes" id="UP001056120"/>
    </source>
</evidence>